<accession>A0A0R2INT6</accession>
<gene>
    <name evidence="5" type="ORF">IV80_GL001242</name>
</gene>
<evidence type="ECO:0000259" key="4">
    <source>
        <dbReference type="PROSITE" id="PS50949"/>
    </source>
</evidence>
<dbReference type="InterPro" id="IPR036388">
    <property type="entry name" value="WH-like_DNA-bd_sf"/>
</dbReference>
<dbReference type="InterPro" id="IPR036390">
    <property type="entry name" value="WH_DNA-bd_sf"/>
</dbReference>
<sequence length="125" mass="14520">MKFDDKIPIYYQIKQYIYREIIIEELKPGQQIPAIRQLAVSLTVNVNTIQRALSELIDEGVLVTQRGKGNFVTTNTRTLVKLKNDVVEAQVRELYDQLSALNISPDEMLLYLKTYINSRKEVHHD</sequence>
<proteinExistence type="predicted"/>
<evidence type="ECO:0000256" key="3">
    <source>
        <dbReference type="ARBA" id="ARBA00023163"/>
    </source>
</evidence>
<dbReference type="SUPFAM" id="SSF46785">
    <property type="entry name" value="Winged helix' DNA-binding domain"/>
    <property type="match status" value="1"/>
</dbReference>
<dbReference type="Gene3D" id="1.10.10.10">
    <property type="entry name" value="Winged helix-like DNA-binding domain superfamily/Winged helix DNA-binding domain"/>
    <property type="match status" value="1"/>
</dbReference>
<dbReference type="AlphaFoldDB" id="A0A0R2INT6"/>
<dbReference type="PROSITE" id="PS50949">
    <property type="entry name" value="HTH_GNTR"/>
    <property type="match status" value="1"/>
</dbReference>
<evidence type="ECO:0000313" key="6">
    <source>
        <dbReference type="Proteomes" id="UP000051568"/>
    </source>
</evidence>
<evidence type="ECO:0000313" key="5">
    <source>
        <dbReference type="EMBL" id="KRN66651.1"/>
    </source>
</evidence>
<dbReference type="PANTHER" id="PTHR38445">
    <property type="entry name" value="HTH-TYPE TRANSCRIPTIONAL REPRESSOR YTRA"/>
    <property type="match status" value="1"/>
</dbReference>
<dbReference type="CDD" id="cd07377">
    <property type="entry name" value="WHTH_GntR"/>
    <property type="match status" value="1"/>
</dbReference>
<dbReference type="OrthoDB" id="362473at2"/>
<keyword evidence="6" id="KW-1185">Reference proteome</keyword>
<dbReference type="Proteomes" id="UP000051568">
    <property type="component" value="Unassembled WGS sequence"/>
</dbReference>
<dbReference type="Pfam" id="PF00392">
    <property type="entry name" value="GntR"/>
    <property type="match status" value="1"/>
</dbReference>
<comment type="caution">
    <text evidence="5">The sequence shown here is derived from an EMBL/GenBank/DDBJ whole genome shotgun (WGS) entry which is preliminary data.</text>
</comment>
<evidence type="ECO:0000256" key="1">
    <source>
        <dbReference type="ARBA" id="ARBA00023015"/>
    </source>
</evidence>
<dbReference type="STRING" id="319652.IV80_GL001242"/>
<dbReference type="RefSeq" id="WP_057750268.1">
    <property type="nucleotide sequence ID" value="NZ_BJVH01000002.1"/>
</dbReference>
<dbReference type="PANTHER" id="PTHR38445:SF9">
    <property type="entry name" value="HTH-TYPE TRANSCRIPTIONAL REPRESSOR YTRA"/>
    <property type="match status" value="1"/>
</dbReference>
<feature type="domain" description="HTH gntR-type" evidence="4">
    <location>
        <begin position="7"/>
        <end position="75"/>
    </location>
</feature>
<keyword evidence="2" id="KW-0238">DNA-binding</keyword>
<organism evidence="5 6">
    <name type="scientific">Pediococcus cellicola</name>
    <dbReference type="NCBI Taxonomy" id="319652"/>
    <lineage>
        <taxon>Bacteria</taxon>
        <taxon>Bacillati</taxon>
        <taxon>Bacillota</taxon>
        <taxon>Bacilli</taxon>
        <taxon>Lactobacillales</taxon>
        <taxon>Lactobacillaceae</taxon>
        <taxon>Pediococcus</taxon>
    </lineage>
</organism>
<reference evidence="5 6" key="1">
    <citation type="journal article" date="2015" name="Genome Announc.">
        <title>Expanding the biotechnology potential of lactobacilli through comparative genomics of 213 strains and associated genera.</title>
        <authorList>
            <person name="Sun Z."/>
            <person name="Harris H.M."/>
            <person name="McCann A."/>
            <person name="Guo C."/>
            <person name="Argimon S."/>
            <person name="Zhang W."/>
            <person name="Yang X."/>
            <person name="Jeffery I.B."/>
            <person name="Cooney J.C."/>
            <person name="Kagawa T.F."/>
            <person name="Liu W."/>
            <person name="Song Y."/>
            <person name="Salvetti E."/>
            <person name="Wrobel A."/>
            <person name="Rasinkangas P."/>
            <person name="Parkhill J."/>
            <person name="Rea M.C."/>
            <person name="O'Sullivan O."/>
            <person name="Ritari J."/>
            <person name="Douillard F.P."/>
            <person name="Paul Ross R."/>
            <person name="Yang R."/>
            <person name="Briner A.E."/>
            <person name="Felis G.E."/>
            <person name="de Vos W.M."/>
            <person name="Barrangou R."/>
            <person name="Klaenhammer T.R."/>
            <person name="Caufield P.W."/>
            <person name="Cui Y."/>
            <person name="Zhang H."/>
            <person name="O'Toole P.W."/>
        </authorList>
    </citation>
    <scope>NUCLEOTIDE SEQUENCE [LARGE SCALE GENOMIC DNA]</scope>
    <source>
        <strain evidence="5 6">DSM 17757</strain>
    </source>
</reference>
<dbReference type="SMART" id="SM00345">
    <property type="entry name" value="HTH_GNTR"/>
    <property type="match status" value="1"/>
</dbReference>
<name>A0A0R2INT6_9LACO</name>
<protein>
    <submittedName>
        <fullName evidence="5">GntR family transcriptional regulator</fullName>
    </submittedName>
</protein>
<dbReference type="GO" id="GO:0003677">
    <property type="term" value="F:DNA binding"/>
    <property type="evidence" value="ECO:0007669"/>
    <property type="project" value="UniProtKB-KW"/>
</dbReference>
<dbReference type="InterPro" id="IPR000524">
    <property type="entry name" value="Tscrpt_reg_HTH_GntR"/>
</dbReference>
<dbReference type="PATRIC" id="fig|319652.3.peg.1257"/>
<keyword evidence="3" id="KW-0804">Transcription</keyword>
<dbReference type="EMBL" id="JQBR01000004">
    <property type="protein sequence ID" value="KRN66651.1"/>
    <property type="molecule type" value="Genomic_DNA"/>
</dbReference>
<evidence type="ECO:0000256" key="2">
    <source>
        <dbReference type="ARBA" id="ARBA00023125"/>
    </source>
</evidence>
<dbReference type="GO" id="GO:0003700">
    <property type="term" value="F:DNA-binding transcription factor activity"/>
    <property type="evidence" value="ECO:0007669"/>
    <property type="project" value="InterPro"/>
</dbReference>
<keyword evidence="1" id="KW-0805">Transcription regulation</keyword>